<evidence type="ECO:0000313" key="2">
    <source>
        <dbReference type="EMBL" id="SEB91960.1"/>
    </source>
</evidence>
<organism evidence="2 3">
    <name type="scientific">Rhodococcus koreensis</name>
    <dbReference type="NCBI Taxonomy" id="99653"/>
    <lineage>
        <taxon>Bacteria</taxon>
        <taxon>Bacillati</taxon>
        <taxon>Actinomycetota</taxon>
        <taxon>Actinomycetes</taxon>
        <taxon>Mycobacteriales</taxon>
        <taxon>Nocardiaceae</taxon>
        <taxon>Rhodococcus</taxon>
    </lineage>
</organism>
<dbReference type="InterPro" id="IPR047263">
    <property type="entry name" value="HNL-like_cupin"/>
</dbReference>
<keyword evidence="3" id="KW-1185">Reference proteome</keyword>
<dbReference type="Pfam" id="PF07883">
    <property type="entry name" value="Cupin_2"/>
    <property type="match status" value="1"/>
</dbReference>
<dbReference type="PANTHER" id="PTHR43698">
    <property type="entry name" value="RIBD C-TERMINAL DOMAIN CONTAINING PROTEIN"/>
    <property type="match status" value="1"/>
</dbReference>
<dbReference type="InterPro" id="IPR011051">
    <property type="entry name" value="RmlC_Cupin_sf"/>
</dbReference>
<dbReference type="EMBL" id="FNSV01000005">
    <property type="protein sequence ID" value="SEB91960.1"/>
    <property type="molecule type" value="Genomic_DNA"/>
</dbReference>
<dbReference type="InterPro" id="IPR014710">
    <property type="entry name" value="RmlC-like_jellyroll"/>
</dbReference>
<dbReference type="AlphaFoldDB" id="A0A1H4N943"/>
<evidence type="ECO:0000313" key="3">
    <source>
        <dbReference type="Proteomes" id="UP000183561"/>
    </source>
</evidence>
<dbReference type="Proteomes" id="UP000183561">
    <property type="component" value="Unassembled WGS sequence"/>
</dbReference>
<feature type="domain" description="Cupin type-2" evidence="1">
    <location>
        <begin position="39"/>
        <end position="106"/>
    </location>
</feature>
<dbReference type="PANTHER" id="PTHR43698:SF1">
    <property type="entry name" value="BLL4564 PROTEIN"/>
    <property type="match status" value="1"/>
</dbReference>
<sequence length="137" mass="15158">MEFSVPVATGKGPARQFTGDVWYDVIYAGKEPSRARTNMVRFSPGARTFWHHHVLGQTLHVVSGVALVGTRDGVVFAAHPGETVSCPAGEEHWHGAAEDRFMEHLAIWEGDGSGAPETTWLEEVTDEQYRAPRTRRS</sequence>
<dbReference type="CDD" id="cd02233">
    <property type="entry name" value="cupin_HNL-like"/>
    <property type="match status" value="1"/>
</dbReference>
<evidence type="ECO:0000259" key="1">
    <source>
        <dbReference type="Pfam" id="PF07883"/>
    </source>
</evidence>
<dbReference type="RefSeq" id="WP_072937924.1">
    <property type="nucleotide sequence ID" value="NZ_FNSV01000005.1"/>
</dbReference>
<dbReference type="InterPro" id="IPR013096">
    <property type="entry name" value="Cupin_2"/>
</dbReference>
<dbReference type="OrthoDB" id="9802489at2"/>
<proteinExistence type="predicted"/>
<dbReference type="Gene3D" id="2.60.120.10">
    <property type="entry name" value="Jelly Rolls"/>
    <property type="match status" value="1"/>
</dbReference>
<accession>A0A1H4N943</accession>
<dbReference type="SUPFAM" id="SSF51182">
    <property type="entry name" value="RmlC-like cupins"/>
    <property type="match status" value="1"/>
</dbReference>
<reference evidence="3" key="1">
    <citation type="submission" date="2016-10" db="EMBL/GenBank/DDBJ databases">
        <authorList>
            <person name="Varghese N."/>
            <person name="Submissions S."/>
        </authorList>
    </citation>
    <scope>NUCLEOTIDE SEQUENCE [LARGE SCALE GENOMIC DNA]</scope>
    <source>
        <strain evidence="3">DSM 44498</strain>
    </source>
</reference>
<protein>
    <submittedName>
        <fullName evidence="2">Cupin domain protein</fullName>
    </submittedName>
</protein>
<gene>
    <name evidence="2" type="ORF">SAMN04490239_2184</name>
</gene>
<name>A0A1H4N943_9NOCA</name>